<feature type="non-terminal residue" evidence="1">
    <location>
        <position position="1"/>
    </location>
</feature>
<reference evidence="1" key="1">
    <citation type="submission" date="2018-05" db="EMBL/GenBank/DDBJ databases">
        <authorList>
            <person name="Lanie J.A."/>
            <person name="Ng W.-L."/>
            <person name="Kazmierczak K.M."/>
            <person name="Andrzejewski T.M."/>
            <person name="Davidsen T.M."/>
            <person name="Wayne K.J."/>
            <person name="Tettelin H."/>
            <person name="Glass J.I."/>
            <person name="Rusch D."/>
            <person name="Podicherti R."/>
            <person name="Tsui H.-C.T."/>
            <person name="Winkler M.E."/>
        </authorList>
    </citation>
    <scope>NUCLEOTIDE SEQUENCE</scope>
</reference>
<evidence type="ECO:0000313" key="1">
    <source>
        <dbReference type="EMBL" id="SVA41376.1"/>
    </source>
</evidence>
<organism evidence="1">
    <name type="scientific">marine metagenome</name>
    <dbReference type="NCBI Taxonomy" id="408172"/>
    <lineage>
        <taxon>unclassified sequences</taxon>
        <taxon>metagenomes</taxon>
        <taxon>ecological metagenomes</taxon>
    </lineage>
</organism>
<dbReference type="AlphaFoldDB" id="A0A381VM23"/>
<protein>
    <submittedName>
        <fullName evidence="1">Uncharacterized protein</fullName>
    </submittedName>
</protein>
<sequence length="23" mass="2409">VSGPHGLWRSLVSASVWGTEGPE</sequence>
<accession>A0A381VM23</accession>
<feature type="non-terminal residue" evidence="1">
    <location>
        <position position="23"/>
    </location>
</feature>
<gene>
    <name evidence="1" type="ORF">METZ01_LOCUS94230</name>
</gene>
<name>A0A381VM23_9ZZZZ</name>
<proteinExistence type="predicted"/>
<dbReference type="EMBL" id="UINC01009221">
    <property type="protein sequence ID" value="SVA41376.1"/>
    <property type="molecule type" value="Genomic_DNA"/>
</dbReference>